<feature type="compositionally biased region" description="Basic and acidic residues" evidence="1">
    <location>
        <begin position="407"/>
        <end position="418"/>
    </location>
</feature>
<keyword evidence="2" id="KW-0472">Membrane</keyword>
<organism evidence="3 4">
    <name type="scientific">Actinopolyspora erythraea</name>
    <dbReference type="NCBI Taxonomy" id="414996"/>
    <lineage>
        <taxon>Bacteria</taxon>
        <taxon>Bacillati</taxon>
        <taxon>Actinomycetota</taxon>
        <taxon>Actinomycetes</taxon>
        <taxon>Actinopolysporales</taxon>
        <taxon>Actinopolysporaceae</taxon>
        <taxon>Actinopolyspora</taxon>
    </lineage>
</organism>
<evidence type="ECO:0000256" key="2">
    <source>
        <dbReference type="SAM" id="Phobius"/>
    </source>
</evidence>
<dbReference type="OrthoDB" id="8440251at2"/>
<feature type="transmembrane region" description="Helical" evidence="2">
    <location>
        <begin position="6"/>
        <end position="24"/>
    </location>
</feature>
<reference evidence="3 4" key="1">
    <citation type="submission" date="2017-08" db="EMBL/GenBank/DDBJ databases">
        <title>The complete genome sequence of moderately halophilic actinomycete Actinopolyspora erythraea YIM 90600, the producer of novel erythromycin, novel actinopolysporins A-C and tubercidin.</title>
        <authorList>
            <person name="Yin M."/>
            <person name="Tang S."/>
        </authorList>
    </citation>
    <scope>NUCLEOTIDE SEQUENCE [LARGE SCALE GENOMIC DNA]</scope>
    <source>
        <strain evidence="3 4">YIM 90600</strain>
    </source>
</reference>
<name>A0A223RWH9_9ACTN</name>
<evidence type="ECO:0008006" key="5">
    <source>
        <dbReference type="Google" id="ProtNLM"/>
    </source>
</evidence>
<protein>
    <recommendedName>
        <fullName evidence="5">Pentapeptide repeat-containing protein</fullName>
    </recommendedName>
</protein>
<keyword evidence="2" id="KW-1133">Transmembrane helix</keyword>
<proteinExistence type="predicted"/>
<feature type="compositionally biased region" description="Pro residues" evidence="1">
    <location>
        <begin position="345"/>
        <end position="360"/>
    </location>
</feature>
<feature type="transmembrane region" description="Helical" evidence="2">
    <location>
        <begin position="44"/>
        <end position="62"/>
    </location>
</feature>
<dbReference type="Gene3D" id="2.160.20.80">
    <property type="entry name" value="E3 ubiquitin-protein ligase SopA"/>
    <property type="match status" value="1"/>
</dbReference>
<dbReference type="RefSeq" id="WP_052427802.1">
    <property type="nucleotide sequence ID" value="NZ_CP022752.1"/>
</dbReference>
<keyword evidence="2" id="KW-0812">Transmembrane</keyword>
<dbReference type="Pfam" id="PF13576">
    <property type="entry name" value="Pentapeptide_3"/>
    <property type="match status" value="1"/>
</dbReference>
<dbReference type="KEGG" id="aey:CDG81_20350"/>
<gene>
    <name evidence="3" type="ORF">CDG81_20350</name>
</gene>
<feature type="compositionally biased region" description="Basic and acidic residues" evidence="1">
    <location>
        <begin position="333"/>
        <end position="344"/>
    </location>
</feature>
<dbReference type="Proteomes" id="UP000215043">
    <property type="component" value="Chromosome"/>
</dbReference>
<dbReference type="AlphaFoldDB" id="A0A223RWH9"/>
<evidence type="ECO:0000313" key="3">
    <source>
        <dbReference type="EMBL" id="ASU80232.1"/>
    </source>
</evidence>
<evidence type="ECO:0000256" key="1">
    <source>
        <dbReference type="SAM" id="MobiDB-lite"/>
    </source>
</evidence>
<feature type="region of interest" description="Disordered" evidence="1">
    <location>
        <begin position="333"/>
        <end position="418"/>
    </location>
</feature>
<sequence>MPGWAIWVGALLLLVVAGLSMWLLLESFGSGSARDKARLEAVKVAGSVVLGSGGGVALLLAARRQRATELSLDQKERAAADTRHDAAERRVTDLYASAAEQLGSDKAPVRLAALHALDRLGENNPTHRQAVVDLLCAYLRMPFTPPEAETTAPEELPRRGRVLRLGLRPPGRGLNGARPSSLVPINGPEAFDQREEQQQEEQVRRTAQRLIGTHIRPDPDAGGEPTNPKFWPDISLDLTTATLQDWSMVDCRVHHARLDRARFHGPASFDRAEFTGEVRAREVVFRDEAWFADTEFRGFVRLDRAEFHAEADFDRAVFHEWVSLAGAVFHGDRSFDGTRPEKPEQGPPEPPTWGDPPVPGTSPGQYERPWVPPDLLADPGVEQEPEGRVQGGAPAPPPGFAGAADSSDSRETIRRMQG</sequence>
<dbReference type="EMBL" id="CP022752">
    <property type="protein sequence ID" value="ASU80232.1"/>
    <property type="molecule type" value="Genomic_DNA"/>
</dbReference>
<dbReference type="InterPro" id="IPR001646">
    <property type="entry name" value="5peptide_repeat"/>
</dbReference>
<evidence type="ECO:0000313" key="4">
    <source>
        <dbReference type="Proteomes" id="UP000215043"/>
    </source>
</evidence>
<accession>A0A223RWH9</accession>